<evidence type="ECO:0000313" key="4">
    <source>
        <dbReference type="Proteomes" id="UP000799437"/>
    </source>
</evidence>
<evidence type="ECO:0000256" key="1">
    <source>
        <dbReference type="SAM" id="MobiDB-lite"/>
    </source>
</evidence>
<sequence>MTGRLAPRPKRASENYARTHHQDGEGSSTKKPRFDPRNPSNLAPDANEEDEILEADVIGKGAATKRNAVNIDGYDSDSSNDNFDARADAKAQDARKSKEEEDQDMFADLEEADGDEEELSREGKKKKSVKFMENQDVEGAVADSKAGGHVSANFRLDADDIDHEAESSSDSGGDEERDRVPRGIDKELGAGHKTKHAPKLDAFNMKSEGEEGRFDENGNFVRKAGDPDAVHDTWLEGISKKDIKKAKDARAKREQEERQRRLDDDELLTSDLLKALIPHLELGETSLEALQRLNKGRKQPIPAWKQKKMLRNGTSMDVDPVTAAAEQKKKEAIDAITDSTTKLMNRGTDDIYEQERELLTRWYQRETGDAWVDPPSQAADDVGPENAQQFEFRYAQDPNLTPNGPYTKETLEQWIASGQFAATVEFKRVGATEWTTTI</sequence>
<evidence type="ECO:0000313" key="3">
    <source>
        <dbReference type="EMBL" id="KAF2756216.1"/>
    </source>
</evidence>
<name>A0A6A6W2F0_9PEZI</name>
<dbReference type="OrthoDB" id="331341at2759"/>
<dbReference type="PROSITE" id="PS50829">
    <property type="entry name" value="GYF"/>
    <property type="match status" value="1"/>
</dbReference>
<feature type="compositionally biased region" description="Acidic residues" evidence="1">
    <location>
        <begin position="100"/>
        <end position="119"/>
    </location>
</feature>
<dbReference type="EMBL" id="ML996576">
    <property type="protein sequence ID" value="KAF2756216.1"/>
    <property type="molecule type" value="Genomic_DNA"/>
</dbReference>
<reference evidence="3" key="1">
    <citation type="journal article" date="2020" name="Stud. Mycol.">
        <title>101 Dothideomycetes genomes: a test case for predicting lifestyles and emergence of pathogens.</title>
        <authorList>
            <person name="Haridas S."/>
            <person name="Albert R."/>
            <person name="Binder M."/>
            <person name="Bloem J."/>
            <person name="Labutti K."/>
            <person name="Salamov A."/>
            <person name="Andreopoulos B."/>
            <person name="Baker S."/>
            <person name="Barry K."/>
            <person name="Bills G."/>
            <person name="Bluhm B."/>
            <person name="Cannon C."/>
            <person name="Castanera R."/>
            <person name="Culley D."/>
            <person name="Daum C."/>
            <person name="Ezra D."/>
            <person name="Gonzalez J."/>
            <person name="Henrissat B."/>
            <person name="Kuo A."/>
            <person name="Liang C."/>
            <person name="Lipzen A."/>
            <person name="Lutzoni F."/>
            <person name="Magnuson J."/>
            <person name="Mondo S."/>
            <person name="Nolan M."/>
            <person name="Ohm R."/>
            <person name="Pangilinan J."/>
            <person name="Park H.-J."/>
            <person name="Ramirez L."/>
            <person name="Alfaro M."/>
            <person name="Sun H."/>
            <person name="Tritt A."/>
            <person name="Yoshinaga Y."/>
            <person name="Zwiers L.-H."/>
            <person name="Turgeon B."/>
            <person name="Goodwin S."/>
            <person name="Spatafora J."/>
            <person name="Crous P."/>
            <person name="Grigoriev I."/>
        </authorList>
    </citation>
    <scope>NUCLEOTIDE SEQUENCE</scope>
    <source>
        <strain evidence="3">CBS 121739</strain>
    </source>
</reference>
<dbReference type="PANTHER" id="PTHR13138">
    <property type="entry name" value="PROTEIN LIN1"/>
    <property type="match status" value="1"/>
</dbReference>
<dbReference type="PANTHER" id="PTHR13138:SF3">
    <property type="entry name" value="CD2 ANTIGEN CYTOPLASMIC TAIL-BINDING PROTEIN 2"/>
    <property type="match status" value="1"/>
</dbReference>
<dbReference type="GO" id="GO:0005682">
    <property type="term" value="C:U5 snRNP"/>
    <property type="evidence" value="ECO:0007669"/>
    <property type="project" value="InterPro"/>
</dbReference>
<dbReference type="AlphaFoldDB" id="A0A6A6W2F0"/>
<dbReference type="GeneID" id="54491132"/>
<feature type="compositionally biased region" description="Basic and acidic residues" evidence="1">
    <location>
        <begin position="174"/>
        <end position="190"/>
    </location>
</feature>
<gene>
    <name evidence="3" type="ORF">EJ05DRAFT_93724</name>
</gene>
<dbReference type="Proteomes" id="UP000799437">
    <property type="component" value="Unassembled WGS sequence"/>
</dbReference>
<keyword evidence="4" id="KW-1185">Reference proteome</keyword>
<organism evidence="3 4">
    <name type="scientific">Pseudovirgaria hyperparasitica</name>
    <dbReference type="NCBI Taxonomy" id="470096"/>
    <lineage>
        <taxon>Eukaryota</taxon>
        <taxon>Fungi</taxon>
        <taxon>Dikarya</taxon>
        <taxon>Ascomycota</taxon>
        <taxon>Pezizomycotina</taxon>
        <taxon>Dothideomycetes</taxon>
        <taxon>Dothideomycetes incertae sedis</taxon>
        <taxon>Acrospermales</taxon>
        <taxon>Acrospermaceae</taxon>
        <taxon>Pseudovirgaria</taxon>
    </lineage>
</organism>
<proteinExistence type="predicted"/>
<dbReference type="SUPFAM" id="SSF55277">
    <property type="entry name" value="GYF domain"/>
    <property type="match status" value="1"/>
</dbReference>
<feature type="region of interest" description="Disordered" evidence="1">
    <location>
        <begin position="153"/>
        <end position="227"/>
    </location>
</feature>
<dbReference type="InterPro" id="IPR035445">
    <property type="entry name" value="GYF-like_dom_sf"/>
</dbReference>
<feature type="domain" description="GYF" evidence="2">
    <location>
        <begin position="387"/>
        <end position="438"/>
    </location>
</feature>
<feature type="compositionally biased region" description="Basic and acidic residues" evidence="1">
    <location>
        <begin position="83"/>
        <end position="99"/>
    </location>
</feature>
<evidence type="ECO:0000259" key="2">
    <source>
        <dbReference type="PROSITE" id="PS50829"/>
    </source>
</evidence>
<feature type="region of interest" description="Disordered" evidence="1">
    <location>
        <begin position="1"/>
        <end position="133"/>
    </location>
</feature>
<dbReference type="InterPro" id="IPR003169">
    <property type="entry name" value="GYF"/>
</dbReference>
<feature type="region of interest" description="Disordered" evidence="1">
    <location>
        <begin position="241"/>
        <end position="262"/>
    </location>
</feature>
<feature type="compositionally biased region" description="Basic and acidic residues" evidence="1">
    <location>
        <begin position="207"/>
        <end position="216"/>
    </location>
</feature>
<protein>
    <recommendedName>
        <fullName evidence="2">GYF domain-containing protein</fullName>
    </recommendedName>
</protein>
<dbReference type="RefSeq" id="XP_033598667.1">
    <property type="nucleotide sequence ID" value="XM_033750078.1"/>
</dbReference>
<dbReference type="InterPro" id="IPR039905">
    <property type="entry name" value="CD2BP2/Lin1"/>
</dbReference>
<dbReference type="Pfam" id="PF02213">
    <property type="entry name" value="GYF"/>
    <property type="match status" value="1"/>
</dbReference>
<dbReference type="Gene3D" id="3.30.1490.40">
    <property type="match status" value="1"/>
</dbReference>
<accession>A0A6A6W2F0</accession>